<dbReference type="KEGG" id="glj:GKIL_0915"/>
<keyword evidence="1" id="KW-0812">Transmembrane</keyword>
<name>U5QE13_GLOK1</name>
<keyword evidence="1" id="KW-0472">Membrane</keyword>
<sequence length="145" mass="15321">MTESGGIPVTTASEIVSELRKAVGEVLSPVAERLKALEESNNQQSVKLAEIATTLHATAGAVEAIDVRSTTSDRALVGHDARLTSLESWRQAVEAELREYRGGRHSVALEAVKGRWGIVTAIIAAIGAAASAIISWLTHLRDGTP</sequence>
<dbReference type="HOGENOM" id="CLU_1784112_0_0_3"/>
<dbReference type="EMBL" id="CP003587">
    <property type="protein sequence ID" value="AGY57161.1"/>
    <property type="molecule type" value="Genomic_DNA"/>
</dbReference>
<keyword evidence="1" id="KW-1133">Transmembrane helix</keyword>
<accession>U5QE13</accession>
<evidence type="ECO:0000313" key="3">
    <source>
        <dbReference type="Proteomes" id="UP000017396"/>
    </source>
</evidence>
<protein>
    <submittedName>
        <fullName evidence="2">Uncharacterized protein</fullName>
    </submittedName>
</protein>
<reference evidence="2 3" key="1">
    <citation type="journal article" date="2013" name="PLoS ONE">
        <title>Cultivation and Complete Genome Sequencing of Gloeobacter kilaueensis sp. nov., from a Lava Cave in Kilauea Caldera, Hawai'i.</title>
        <authorList>
            <person name="Saw J.H."/>
            <person name="Schatz M."/>
            <person name="Brown M.V."/>
            <person name="Kunkel D.D."/>
            <person name="Foster J.S."/>
            <person name="Shick H."/>
            <person name="Christensen S."/>
            <person name="Hou S."/>
            <person name="Wan X."/>
            <person name="Donachie S.P."/>
        </authorList>
    </citation>
    <scope>NUCLEOTIDE SEQUENCE [LARGE SCALE GENOMIC DNA]</scope>
    <source>
        <strain evidence="3">JS</strain>
    </source>
</reference>
<proteinExistence type="predicted"/>
<evidence type="ECO:0000313" key="2">
    <source>
        <dbReference type="EMBL" id="AGY57161.1"/>
    </source>
</evidence>
<dbReference type="Proteomes" id="UP000017396">
    <property type="component" value="Chromosome"/>
</dbReference>
<dbReference type="STRING" id="1183438.GKIL_0915"/>
<keyword evidence="3" id="KW-1185">Reference proteome</keyword>
<organism evidence="2 3">
    <name type="scientific">Gloeobacter kilaueensis (strain ATCC BAA-2537 / CCAP 1431/1 / ULC 316 / JS1)</name>
    <dbReference type="NCBI Taxonomy" id="1183438"/>
    <lineage>
        <taxon>Bacteria</taxon>
        <taxon>Bacillati</taxon>
        <taxon>Cyanobacteriota</taxon>
        <taxon>Cyanophyceae</taxon>
        <taxon>Gloeobacterales</taxon>
        <taxon>Gloeobacteraceae</taxon>
        <taxon>Gloeobacter</taxon>
    </lineage>
</organism>
<feature type="transmembrane region" description="Helical" evidence="1">
    <location>
        <begin position="116"/>
        <end position="137"/>
    </location>
</feature>
<dbReference type="AlphaFoldDB" id="U5QE13"/>
<evidence type="ECO:0000256" key="1">
    <source>
        <dbReference type="SAM" id="Phobius"/>
    </source>
</evidence>
<gene>
    <name evidence="2" type="ORF">GKIL_0915</name>
</gene>